<dbReference type="GO" id="GO:0071949">
    <property type="term" value="F:FAD binding"/>
    <property type="evidence" value="ECO:0007669"/>
    <property type="project" value="InterPro"/>
</dbReference>
<accession>A0A849BTT2</accession>
<organism evidence="10 11">
    <name type="scientific">Nocardia uniformis</name>
    <dbReference type="NCBI Taxonomy" id="53432"/>
    <lineage>
        <taxon>Bacteria</taxon>
        <taxon>Bacillati</taxon>
        <taxon>Actinomycetota</taxon>
        <taxon>Actinomycetes</taxon>
        <taxon>Mycobacteriales</taxon>
        <taxon>Nocardiaceae</taxon>
        <taxon>Nocardia</taxon>
    </lineage>
</organism>
<proteinExistence type="predicted"/>
<evidence type="ECO:0000313" key="11">
    <source>
        <dbReference type="Proteomes" id="UP000586827"/>
    </source>
</evidence>
<comment type="subcellular location">
    <subcellularLocation>
        <location evidence="1">Membrane</location>
        <topology evidence="1">Single-pass membrane protein</topology>
    </subcellularLocation>
</comment>
<reference evidence="10 11" key="1">
    <citation type="submission" date="2020-05" db="EMBL/GenBank/DDBJ databases">
        <title>MicrobeNet Type strains.</title>
        <authorList>
            <person name="Nicholson A.C."/>
        </authorList>
    </citation>
    <scope>NUCLEOTIDE SEQUENCE [LARGE SCALE GENOMIC DNA]</scope>
    <source>
        <strain evidence="10 11">JCM 3224</strain>
    </source>
</reference>
<name>A0A849BTT2_9NOCA</name>
<dbReference type="Proteomes" id="UP000586827">
    <property type="component" value="Unassembled WGS sequence"/>
</dbReference>
<evidence type="ECO:0000313" key="10">
    <source>
        <dbReference type="EMBL" id="NNH69554.1"/>
    </source>
</evidence>
<dbReference type="GO" id="GO:0050614">
    <property type="term" value="F:Delta24-sterol reductase activity"/>
    <property type="evidence" value="ECO:0007669"/>
    <property type="project" value="UniProtKB-EC"/>
</dbReference>
<evidence type="ECO:0000259" key="9">
    <source>
        <dbReference type="PROSITE" id="PS51387"/>
    </source>
</evidence>
<gene>
    <name evidence="10" type="ORF">HLB23_06675</name>
</gene>
<evidence type="ECO:0000256" key="4">
    <source>
        <dbReference type="ARBA" id="ARBA00022692"/>
    </source>
</evidence>
<keyword evidence="8" id="KW-0472">Membrane</keyword>
<dbReference type="PROSITE" id="PS51387">
    <property type="entry name" value="FAD_PCMH"/>
    <property type="match status" value="1"/>
</dbReference>
<keyword evidence="7" id="KW-0560">Oxidoreductase</keyword>
<dbReference type="AlphaFoldDB" id="A0A849BTT2"/>
<dbReference type="InterPro" id="IPR036318">
    <property type="entry name" value="FAD-bd_PCMH-like_sf"/>
</dbReference>
<dbReference type="InterPro" id="IPR006094">
    <property type="entry name" value="Oxid_FAD_bind_N"/>
</dbReference>
<evidence type="ECO:0000256" key="6">
    <source>
        <dbReference type="ARBA" id="ARBA00022989"/>
    </source>
</evidence>
<dbReference type="InterPro" id="IPR016164">
    <property type="entry name" value="FAD-linked_Oxase-like_C"/>
</dbReference>
<evidence type="ECO:0000256" key="7">
    <source>
        <dbReference type="ARBA" id="ARBA00023002"/>
    </source>
</evidence>
<dbReference type="RefSeq" id="WP_067522857.1">
    <property type="nucleotide sequence ID" value="NZ_JABELX010000003.1"/>
</dbReference>
<dbReference type="InterPro" id="IPR040165">
    <property type="entry name" value="Diminuto-like"/>
</dbReference>
<keyword evidence="11" id="KW-1185">Reference proteome</keyword>
<dbReference type="GO" id="GO:0016020">
    <property type="term" value="C:membrane"/>
    <property type="evidence" value="ECO:0007669"/>
    <property type="project" value="UniProtKB-SubCell"/>
</dbReference>
<dbReference type="InterPro" id="IPR016169">
    <property type="entry name" value="FAD-bd_PCMH_sub2"/>
</dbReference>
<sequence length="458" mass="52738">MVESTQVDIAFAEHRQAVEELRRQYAALPTDTPVRLTKPTSNLYRTRQRHSGPSLDVRHLDRVLSVDPESRTAEVQGMATYETIADATLAQGMLPPVVLDCKTITIGGGVAGTGAESSSFRGGLPHDGVREMDILTGDGRVVTATRENEHAELFNGFAHSYGSLGYALRLRLELEPAKRYVRLRHIHTASAREWVDTLLEIDSSGEYHGIPVDFVDGAYFAEDAVHLVLADYTDDPPFVSDYTGQRIYYRTLRTRSQDYLTTRDYLWRWDTDLYWTSKLFGLENPLVRRLWPRRYRNAEMFRKIQMRMRQSGLADRATSAIGRPVEWVLQDADLPVESVPDFLEFFAREIGISPVWLCPMRLRTPATLYPIDRNRLYVSVGFWWPLRQRVGEAPDYHNRLIERAIAELGGHKPLYSTAHYTEKEFWRHYGGDTYRKLEETYDPDNRLPDLYDKCVKGR</sequence>
<keyword evidence="3" id="KW-0285">Flavoprotein</keyword>
<dbReference type="SUPFAM" id="SSF55103">
    <property type="entry name" value="FAD-linked oxidases, C-terminal domain"/>
    <property type="match status" value="1"/>
</dbReference>
<dbReference type="EMBL" id="JABELX010000003">
    <property type="protein sequence ID" value="NNH69554.1"/>
    <property type="molecule type" value="Genomic_DNA"/>
</dbReference>
<dbReference type="EC" id="1.3.1.72" evidence="2"/>
<comment type="caution">
    <text evidence="10">The sequence shown here is derived from an EMBL/GenBank/DDBJ whole genome shotgun (WGS) entry which is preliminary data.</text>
</comment>
<keyword evidence="4" id="KW-0812">Transmembrane</keyword>
<dbReference type="Pfam" id="PF01565">
    <property type="entry name" value="FAD_binding_4"/>
    <property type="match status" value="1"/>
</dbReference>
<evidence type="ECO:0000256" key="5">
    <source>
        <dbReference type="ARBA" id="ARBA00022827"/>
    </source>
</evidence>
<evidence type="ECO:0000256" key="2">
    <source>
        <dbReference type="ARBA" id="ARBA00012405"/>
    </source>
</evidence>
<dbReference type="PANTHER" id="PTHR10801:SF0">
    <property type="entry name" value="DELTA(24)-STEROL REDUCTASE"/>
    <property type="match status" value="1"/>
</dbReference>
<dbReference type="Gene3D" id="3.30.465.10">
    <property type="match status" value="1"/>
</dbReference>
<dbReference type="SUPFAM" id="SSF56176">
    <property type="entry name" value="FAD-binding/transporter-associated domain-like"/>
    <property type="match status" value="1"/>
</dbReference>
<evidence type="ECO:0000256" key="1">
    <source>
        <dbReference type="ARBA" id="ARBA00004167"/>
    </source>
</evidence>
<dbReference type="InterPro" id="IPR016166">
    <property type="entry name" value="FAD-bd_PCMH"/>
</dbReference>
<evidence type="ECO:0000256" key="3">
    <source>
        <dbReference type="ARBA" id="ARBA00022630"/>
    </source>
</evidence>
<keyword evidence="6" id="KW-1133">Transmembrane helix</keyword>
<dbReference type="PANTHER" id="PTHR10801">
    <property type="entry name" value="24-DEHYDROCHOLESTEROL REDUCTASE"/>
    <property type="match status" value="1"/>
</dbReference>
<feature type="domain" description="FAD-binding PCMH-type" evidence="9">
    <location>
        <begin position="2"/>
        <end position="177"/>
    </location>
</feature>
<protein>
    <recommendedName>
        <fullName evidence="2">Delta(24)-sterol reductase</fullName>
        <ecNumber evidence="2">1.3.1.72</ecNumber>
    </recommendedName>
</protein>
<evidence type="ECO:0000256" key="8">
    <source>
        <dbReference type="ARBA" id="ARBA00023136"/>
    </source>
</evidence>
<keyword evidence="5" id="KW-0274">FAD</keyword>